<dbReference type="GO" id="GO:0098505">
    <property type="term" value="F:G-rich strand telomeric DNA binding"/>
    <property type="evidence" value="ECO:0007669"/>
    <property type="project" value="TreeGrafter"/>
</dbReference>
<dbReference type="AlphaFoldDB" id="A0A1B9HWW8"/>
<dbReference type="PANTHER" id="PTHR14513">
    <property type="entry name" value="PROTECTION OF TELOMERES 1"/>
    <property type="match status" value="1"/>
</dbReference>
<sequence length="543" mass="61920">MSVVICDPSRFANGDPAYNEELVVSVFRPKEIELPLDLAPGDVILFRGVRITIYNNKTKAQAFSQSNNTWVILKNERDIKLPNGQNELNPPLNKAEVDRMVQLYHWYKAENGGIVQNSDLDNSFSRISSFSVPKEERLLGDVGPNEFFHAIFKIMHVVRNQRKPELELYVTDGTISQNYQPRNFHNIEIADLPQAAIYTLAIHDTPPLHEIPNFDVGNVLKLSNVRSKLYKGELELSWSELPTSEQARQGWSRRRLAPIRQEDEKAKLIERCVGSILSTRCKEGIYTLLRIRRLRALKRGEVYDEPGQPRPATPKNDHQSKDPFQNSTAYFELDSTRLTNRNQATQLAKHFKTIHTDLTEHPVSTIQDIIASSTVPNKYRVTAKVKSVHPRNLEKNDTLIQSFCKHCKSTFKSAWCGSCNDSEGMNAEYKYRFVCILEDQKGDELACLVGDDEAAEFLPPLPPYSTSTNPNDLRKSDRRRTELSGEVYNILQGAKMNGVRTKPYIDMSLEVYHIVRPFNTEQNGEEEKFIVARMFGMTSASIA</sequence>
<dbReference type="SUPFAM" id="SSF50249">
    <property type="entry name" value="Nucleic acid-binding proteins"/>
    <property type="match status" value="1"/>
</dbReference>
<feature type="region of interest" description="Disordered" evidence="1">
    <location>
        <begin position="302"/>
        <end position="324"/>
    </location>
</feature>
<dbReference type="PANTHER" id="PTHR14513:SF0">
    <property type="entry name" value="PROTECTION OF TELOMERES PROTEIN 1"/>
    <property type="match status" value="1"/>
</dbReference>
<organism evidence="2">
    <name type="scientific">Kwoniella pini CBS 10737</name>
    <dbReference type="NCBI Taxonomy" id="1296096"/>
    <lineage>
        <taxon>Eukaryota</taxon>
        <taxon>Fungi</taxon>
        <taxon>Dikarya</taxon>
        <taxon>Basidiomycota</taxon>
        <taxon>Agaricomycotina</taxon>
        <taxon>Tremellomycetes</taxon>
        <taxon>Tremellales</taxon>
        <taxon>Cryptococcaceae</taxon>
        <taxon>Kwoniella</taxon>
    </lineage>
</organism>
<reference evidence="2" key="2">
    <citation type="submission" date="2016-07" db="EMBL/GenBank/DDBJ databases">
        <title>Evolution of pathogenesis and genome organization in the Tremellales.</title>
        <authorList>
            <person name="Cuomo C."/>
            <person name="Litvintseva A."/>
            <person name="Heitman J."/>
            <person name="Chen Y."/>
            <person name="Sun S."/>
            <person name="Springer D."/>
            <person name="Dromer F."/>
            <person name="Young S."/>
            <person name="Zeng Q."/>
            <person name="Chapman S."/>
            <person name="Gujja S."/>
            <person name="Saif S."/>
            <person name="Birren B."/>
        </authorList>
    </citation>
    <scope>NUCLEOTIDE SEQUENCE</scope>
    <source>
        <strain evidence="2">CBS 10737</strain>
    </source>
</reference>
<evidence type="ECO:0000256" key="1">
    <source>
        <dbReference type="SAM" id="MobiDB-lite"/>
    </source>
</evidence>
<proteinExistence type="predicted"/>
<reference evidence="2" key="1">
    <citation type="submission" date="2013-07" db="EMBL/GenBank/DDBJ databases">
        <title>The Genome Sequence of Cryptococcus pinus CBS10737.</title>
        <authorList>
            <consortium name="The Broad Institute Genome Sequencing Platform"/>
            <person name="Cuomo C."/>
            <person name="Litvintseva A."/>
            <person name="Chen Y."/>
            <person name="Heitman J."/>
            <person name="Sun S."/>
            <person name="Springer D."/>
            <person name="Dromer F."/>
            <person name="Young S.K."/>
            <person name="Zeng Q."/>
            <person name="Gargeya S."/>
            <person name="Fitzgerald M."/>
            <person name="Abouelleil A."/>
            <person name="Alvarado L."/>
            <person name="Berlin A.M."/>
            <person name="Chapman S.B."/>
            <person name="Dewar J."/>
            <person name="Goldberg J."/>
            <person name="Griggs A."/>
            <person name="Gujja S."/>
            <person name="Hansen M."/>
            <person name="Howarth C."/>
            <person name="Imamovic A."/>
            <person name="Larimer J."/>
            <person name="McCowan C."/>
            <person name="Murphy C."/>
            <person name="Pearson M."/>
            <person name="Priest M."/>
            <person name="Roberts A."/>
            <person name="Saif S."/>
            <person name="Shea T."/>
            <person name="Sykes S."/>
            <person name="Wortman J."/>
            <person name="Nusbaum C."/>
            <person name="Birren B."/>
        </authorList>
    </citation>
    <scope>NUCLEOTIDE SEQUENCE [LARGE SCALE GENOMIC DNA]</scope>
    <source>
        <strain evidence="2">CBS 10737</strain>
    </source>
</reference>
<dbReference type="Gene3D" id="2.40.50.140">
    <property type="entry name" value="Nucleic acid-binding proteins"/>
    <property type="match status" value="2"/>
</dbReference>
<dbReference type="GO" id="GO:0016233">
    <property type="term" value="P:telomere capping"/>
    <property type="evidence" value="ECO:0007669"/>
    <property type="project" value="TreeGrafter"/>
</dbReference>
<dbReference type="OrthoDB" id="2186770at2759"/>
<dbReference type="GO" id="GO:0000783">
    <property type="term" value="C:nuclear telomere cap complex"/>
    <property type="evidence" value="ECO:0007669"/>
    <property type="project" value="TreeGrafter"/>
</dbReference>
<feature type="region of interest" description="Disordered" evidence="1">
    <location>
        <begin position="460"/>
        <end position="479"/>
    </location>
</feature>
<accession>A0A1B9HWW8</accession>
<dbReference type="STRING" id="1296096.A0A1B9HWW8"/>
<protein>
    <recommendedName>
        <fullName evidence="3">Telomeric single stranded DNA binding POT1/Cdc13 domain-containing protein</fullName>
    </recommendedName>
</protein>
<dbReference type="GO" id="GO:0010521">
    <property type="term" value="F:telomerase inhibitor activity"/>
    <property type="evidence" value="ECO:0007669"/>
    <property type="project" value="TreeGrafter"/>
</dbReference>
<dbReference type="GO" id="GO:0032210">
    <property type="term" value="P:regulation of telomere maintenance via telomerase"/>
    <property type="evidence" value="ECO:0007669"/>
    <property type="project" value="TreeGrafter"/>
</dbReference>
<dbReference type="InterPro" id="IPR012340">
    <property type="entry name" value="NA-bd_OB-fold"/>
</dbReference>
<evidence type="ECO:0008006" key="3">
    <source>
        <dbReference type="Google" id="ProtNLM"/>
    </source>
</evidence>
<evidence type="ECO:0000313" key="2">
    <source>
        <dbReference type="EMBL" id="OCF47770.1"/>
    </source>
</evidence>
<gene>
    <name evidence="2" type="ORF">I206_06677</name>
</gene>
<dbReference type="EMBL" id="KV700116">
    <property type="protein sequence ID" value="OCF47770.1"/>
    <property type="molecule type" value="Genomic_DNA"/>
</dbReference>
<name>A0A1B9HWW8_9TREE</name>
<dbReference type="InterPro" id="IPR028389">
    <property type="entry name" value="POT1"/>
</dbReference>